<sequence length="228" mass="24521">MTALDKGFRIASYNIRKAKGLDRKRDQLRILQVINGLDADVIALQEADHRLGQRPSALCPSLIAAETDFAVVPAARNEVSLGWHGNAVLIRNDLHHGSITHIALPGLEPRGALRVELGGISLIATHLGLMRRHRIHQLRAIAKQLTGAKRSIVAGDFNEWSPKKGLDALQGFEIHAPGHSFHAARPIAALDRIAVSDGLTVTAAGVVKDGPAKRASDHLPIWADIAPA</sequence>
<proteinExistence type="predicted"/>
<dbReference type="InterPro" id="IPR051916">
    <property type="entry name" value="GPI-anchor_lipid_remodeler"/>
</dbReference>
<keyword evidence="2" id="KW-0540">Nuclease</keyword>
<dbReference type="InterPro" id="IPR005135">
    <property type="entry name" value="Endo/exonuclease/phosphatase"/>
</dbReference>
<name>A0ABZ2V9E3_9RHOB</name>
<feature type="domain" description="Endonuclease/exonuclease/phosphatase" evidence="1">
    <location>
        <begin position="11"/>
        <end position="218"/>
    </location>
</feature>
<dbReference type="SUPFAM" id="SSF56219">
    <property type="entry name" value="DNase I-like"/>
    <property type="match status" value="1"/>
</dbReference>
<dbReference type="InterPro" id="IPR036691">
    <property type="entry name" value="Endo/exonu/phosph_ase_sf"/>
</dbReference>
<dbReference type="PANTHER" id="PTHR14859:SF15">
    <property type="entry name" value="ENDONUCLEASE_EXONUCLEASE_PHOSPHATASE DOMAIN-CONTAINING PROTEIN"/>
    <property type="match status" value="1"/>
</dbReference>
<keyword evidence="3" id="KW-1185">Reference proteome</keyword>
<evidence type="ECO:0000313" key="3">
    <source>
        <dbReference type="Proteomes" id="UP001440612"/>
    </source>
</evidence>
<evidence type="ECO:0000313" key="2">
    <source>
        <dbReference type="EMBL" id="WZC50016.1"/>
    </source>
</evidence>
<reference evidence="3" key="1">
    <citation type="submission" date="2024-04" db="EMBL/GenBank/DDBJ databases">
        <title>Phylogenomic analyses of a clade within the roseobacter group suggest taxonomic reassignments of species of the genera Aestuariivita, Citreicella, Loktanella, Nautella, Pelagibaca, Ruegeria, Thalassobius, Thiobacimonas and Tropicibacter, and the proposal o.</title>
        <authorList>
            <person name="Jeon C.O."/>
        </authorList>
    </citation>
    <scope>NUCLEOTIDE SEQUENCE [LARGE SCALE GENOMIC DNA]</scope>
    <source>
        <strain evidence="3">BS5-3</strain>
    </source>
</reference>
<organism evidence="2 3">
    <name type="scientific">Yoonia phaeophyticola</name>
    <dbReference type="NCBI Taxonomy" id="3137369"/>
    <lineage>
        <taxon>Bacteria</taxon>
        <taxon>Pseudomonadati</taxon>
        <taxon>Pseudomonadota</taxon>
        <taxon>Alphaproteobacteria</taxon>
        <taxon>Rhodobacterales</taxon>
        <taxon>Paracoccaceae</taxon>
        <taxon>Yoonia</taxon>
    </lineage>
</organism>
<keyword evidence="2" id="KW-0255">Endonuclease</keyword>
<dbReference type="EMBL" id="CP150951">
    <property type="protein sequence ID" value="WZC50016.1"/>
    <property type="molecule type" value="Genomic_DNA"/>
</dbReference>
<dbReference type="Pfam" id="PF03372">
    <property type="entry name" value="Exo_endo_phos"/>
    <property type="match status" value="1"/>
</dbReference>
<dbReference type="PANTHER" id="PTHR14859">
    <property type="entry name" value="CALCOFLUOR WHITE HYPERSENSITIVE PROTEIN PRECURSOR"/>
    <property type="match status" value="1"/>
</dbReference>
<keyword evidence="2" id="KW-0378">Hydrolase</keyword>
<dbReference type="RefSeq" id="WP_341368126.1">
    <property type="nucleotide sequence ID" value="NZ_CP150951.2"/>
</dbReference>
<protein>
    <submittedName>
        <fullName evidence="2">Endonuclease/exonuclease/phosphatase family protein</fullName>
    </submittedName>
</protein>
<dbReference type="Gene3D" id="3.60.10.10">
    <property type="entry name" value="Endonuclease/exonuclease/phosphatase"/>
    <property type="match status" value="1"/>
</dbReference>
<evidence type="ECO:0000259" key="1">
    <source>
        <dbReference type="Pfam" id="PF03372"/>
    </source>
</evidence>
<gene>
    <name evidence="2" type="ORF">AABB29_05050</name>
</gene>
<dbReference type="Proteomes" id="UP001440612">
    <property type="component" value="Chromosome"/>
</dbReference>
<accession>A0ABZ2V9E3</accession>
<dbReference type="GO" id="GO:0004519">
    <property type="term" value="F:endonuclease activity"/>
    <property type="evidence" value="ECO:0007669"/>
    <property type="project" value="UniProtKB-KW"/>
</dbReference>